<dbReference type="Pfam" id="PF00583">
    <property type="entry name" value="Acetyltransf_1"/>
    <property type="match status" value="1"/>
</dbReference>
<dbReference type="InterPro" id="IPR016181">
    <property type="entry name" value="Acyl_CoA_acyltransferase"/>
</dbReference>
<evidence type="ECO:0000313" key="6">
    <source>
        <dbReference type="Proteomes" id="UP000053372"/>
    </source>
</evidence>
<feature type="domain" description="N-acetyltransferase" evidence="3">
    <location>
        <begin position="9"/>
        <end position="224"/>
    </location>
</feature>
<dbReference type="SUPFAM" id="SSF55729">
    <property type="entry name" value="Acyl-CoA N-acyltransferases (Nat)"/>
    <property type="match status" value="1"/>
</dbReference>
<keyword evidence="1" id="KW-0808">Transferase</keyword>
<evidence type="ECO:0000259" key="3">
    <source>
        <dbReference type="PROSITE" id="PS51186"/>
    </source>
</evidence>
<dbReference type="InterPro" id="IPR050680">
    <property type="entry name" value="YpeA/RimI_acetyltransf"/>
</dbReference>
<dbReference type="InterPro" id="IPR000182">
    <property type="entry name" value="GNAT_dom"/>
</dbReference>
<evidence type="ECO:0000313" key="4">
    <source>
        <dbReference type="EMBL" id="KST66369.1"/>
    </source>
</evidence>
<protein>
    <recommendedName>
        <fullName evidence="3">N-acetyltransferase domain-containing protein</fullName>
    </recommendedName>
</protein>
<dbReference type="OrthoDB" id="529907at2"/>
<evidence type="ECO:0000256" key="2">
    <source>
        <dbReference type="ARBA" id="ARBA00023315"/>
    </source>
</evidence>
<reference evidence="4 6" key="1">
    <citation type="journal article" date="2015" name="Genome Announc.">
        <title>Draft Genome of the Euendolithic (true boring) Cyanobacterium Mastigocoleus testarum strain BC008.</title>
        <authorList>
            <person name="Guida B.S."/>
            <person name="Garcia-Pichel F."/>
        </authorList>
    </citation>
    <scope>NUCLEOTIDE SEQUENCE [LARGE SCALE GENOMIC DNA]</scope>
    <source>
        <strain evidence="4 6">BC008</strain>
    </source>
</reference>
<dbReference type="Gene3D" id="3.40.630.30">
    <property type="match status" value="1"/>
</dbReference>
<proteinExistence type="predicted"/>
<dbReference type="EMBL" id="LMTZ01000097">
    <property type="protein sequence ID" value="KST66369.1"/>
    <property type="molecule type" value="Genomic_DNA"/>
</dbReference>
<accession>A0A0V7ZPI7</accession>
<dbReference type="AlphaFoldDB" id="A0A0V7ZPI7"/>
<dbReference type="GO" id="GO:0016747">
    <property type="term" value="F:acyltransferase activity, transferring groups other than amino-acyl groups"/>
    <property type="evidence" value="ECO:0007669"/>
    <property type="project" value="InterPro"/>
</dbReference>
<gene>
    <name evidence="4" type="ORF">BC008_25705</name>
    <name evidence="5" type="ORF">BC008_26230</name>
</gene>
<evidence type="ECO:0000256" key="1">
    <source>
        <dbReference type="ARBA" id="ARBA00022679"/>
    </source>
</evidence>
<dbReference type="EMBL" id="LMTZ01000095">
    <property type="protein sequence ID" value="KST66690.1"/>
    <property type="molecule type" value="Genomic_DNA"/>
</dbReference>
<evidence type="ECO:0000313" key="5">
    <source>
        <dbReference type="EMBL" id="KST66690.1"/>
    </source>
</evidence>
<keyword evidence="6" id="KW-1185">Reference proteome</keyword>
<sequence>MDNQPSSFETVRPANHQDIPFLALMDLEASRAPFGNSFWEELLAPTGTPSVRFLEIMLQCDASNWGHIKDFLVIERSGQPVATCAVYRPSSISEINGPLNLIKLPEIAEMLDWGTSITKSFEQAYNKIWGDDNSFLKPQAEMIVETVAVSPEHRGLGLGHSLMKAAFKRAREAGASSLGVMVIHGNSPAKALYEKYFEPFVTFHSAFFDDTFPGLTKYRANLNP</sequence>
<organism evidence="4 6">
    <name type="scientific">Mastigocoleus testarum BC008</name>
    <dbReference type="NCBI Taxonomy" id="371196"/>
    <lineage>
        <taxon>Bacteria</taxon>
        <taxon>Bacillati</taxon>
        <taxon>Cyanobacteriota</taxon>
        <taxon>Cyanophyceae</taxon>
        <taxon>Nostocales</taxon>
        <taxon>Hapalosiphonaceae</taxon>
        <taxon>Mastigocoleus</taxon>
    </lineage>
</organism>
<dbReference type="PANTHER" id="PTHR43420:SF44">
    <property type="entry name" value="ACETYLTRANSFERASE YPEA"/>
    <property type="match status" value="1"/>
</dbReference>
<name>A0A0V7ZPI7_9CYAN</name>
<dbReference type="PANTHER" id="PTHR43420">
    <property type="entry name" value="ACETYLTRANSFERASE"/>
    <property type="match status" value="1"/>
</dbReference>
<dbReference type="CDD" id="cd04301">
    <property type="entry name" value="NAT_SF"/>
    <property type="match status" value="1"/>
</dbReference>
<keyword evidence="2" id="KW-0012">Acyltransferase</keyword>
<dbReference type="PROSITE" id="PS51186">
    <property type="entry name" value="GNAT"/>
    <property type="match status" value="1"/>
</dbReference>
<comment type="caution">
    <text evidence="4">The sequence shown here is derived from an EMBL/GenBank/DDBJ whole genome shotgun (WGS) entry which is preliminary data.</text>
</comment>
<dbReference type="Proteomes" id="UP000053372">
    <property type="component" value="Unassembled WGS sequence"/>
</dbReference>